<reference evidence="1" key="1">
    <citation type="journal article" date="2014" name="Int. J. Syst. Evol. Microbiol.">
        <title>Complete genome sequence of Corynebacterium casei LMG S-19264T (=DSM 44701T), isolated from a smear-ripened cheese.</title>
        <authorList>
            <consortium name="US DOE Joint Genome Institute (JGI-PGF)"/>
            <person name="Walter F."/>
            <person name="Albersmeier A."/>
            <person name="Kalinowski J."/>
            <person name="Ruckert C."/>
        </authorList>
    </citation>
    <scope>NUCLEOTIDE SEQUENCE</scope>
    <source>
        <strain evidence="1">CGMCC 1.15290</strain>
    </source>
</reference>
<sequence length="112" mass="12693">MIHYHQKIFKPVSNTENGETSSETVFYYKQEGNILTAEYSGGKIISGHLIGLVDENGGIDMRYHQVNDKHELMTGICKSTPEIMANGKIRLHEVWEWTSGDQSKGHSIIEEQ</sequence>
<dbReference type="RefSeq" id="WP_188954103.1">
    <property type="nucleotide sequence ID" value="NZ_BMIB01000003.1"/>
</dbReference>
<comment type="caution">
    <text evidence="1">The sequence shown here is derived from an EMBL/GenBank/DDBJ whole genome shotgun (WGS) entry which is preliminary data.</text>
</comment>
<proteinExistence type="predicted"/>
<dbReference type="AlphaFoldDB" id="A0A917MWW2"/>
<gene>
    <name evidence="1" type="ORF">GCM10011379_32460</name>
</gene>
<keyword evidence="2" id="KW-1185">Reference proteome</keyword>
<dbReference type="Pfam" id="PF26421">
    <property type="entry name" value="Avidin_like"/>
    <property type="match status" value="1"/>
</dbReference>
<accession>A0A917MWW2</accession>
<protein>
    <recommendedName>
        <fullName evidence="3">N-acetylglutamate synthase</fullName>
    </recommendedName>
</protein>
<evidence type="ECO:0000313" key="1">
    <source>
        <dbReference type="EMBL" id="GGH72255.1"/>
    </source>
</evidence>
<evidence type="ECO:0000313" key="2">
    <source>
        <dbReference type="Proteomes" id="UP000627292"/>
    </source>
</evidence>
<name>A0A917MWW2_9BACT</name>
<evidence type="ECO:0008006" key="3">
    <source>
        <dbReference type="Google" id="ProtNLM"/>
    </source>
</evidence>
<dbReference type="Proteomes" id="UP000627292">
    <property type="component" value="Unassembled WGS sequence"/>
</dbReference>
<dbReference type="InterPro" id="IPR058595">
    <property type="entry name" value="Avidin-like"/>
</dbReference>
<reference evidence="1" key="2">
    <citation type="submission" date="2020-09" db="EMBL/GenBank/DDBJ databases">
        <authorList>
            <person name="Sun Q."/>
            <person name="Zhou Y."/>
        </authorList>
    </citation>
    <scope>NUCLEOTIDE SEQUENCE</scope>
    <source>
        <strain evidence="1">CGMCC 1.15290</strain>
    </source>
</reference>
<dbReference type="EMBL" id="BMIB01000003">
    <property type="protein sequence ID" value="GGH72255.1"/>
    <property type="molecule type" value="Genomic_DNA"/>
</dbReference>
<organism evidence="1 2">
    <name type="scientific">Filimonas zeae</name>
    <dbReference type="NCBI Taxonomy" id="1737353"/>
    <lineage>
        <taxon>Bacteria</taxon>
        <taxon>Pseudomonadati</taxon>
        <taxon>Bacteroidota</taxon>
        <taxon>Chitinophagia</taxon>
        <taxon>Chitinophagales</taxon>
        <taxon>Chitinophagaceae</taxon>
        <taxon>Filimonas</taxon>
    </lineage>
</organism>